<protein>
    <recommendedName>
        <fullName evidence="3">Polymerase beta nucleotidyltransferase domain-containing protein</fullName>
    </recommendedName>
</protein>
<comment type="caution">
    <text evidence="1">The sequence shown here is derived from an EMBL/GenBank/DDBJ whole genome shotgun (WGS) entry which is preliminary data.</text>
</comment>
<dbReference type="EMBL" id="JARLKZ010000034">
    <property type="protein sequence ID" value="MEC0244156.1"/>
    <property type="molecule type" value="Genomic_DNA"/>
</dbReference>
<dbReference type="Proteomes" id="UP001344632">
    <property type="component" value="Unassembled WGS sequence"/>
</dbReference>
<reference evidence="1 2" key="1">
    <citation type="submission" date="2023-03" db="EMBL/GenBank/DDBJ databases">
        <title>Bacillus Genome Sequencing.</title>
        <authorList>
            <person name="Dunlap C."/>
        </authorList>
    </citation>
    <scope>NUCLEOTIDE SEQUENCE [LARGE SCALE GENOMIC DNA]</scope>
    <source>
        <strain evidence="1 2">BD-525</strain>
    </source>
</reference>
<evidence type="ECO:0008006" key="3">
    <source>
        <dbReference type="Google" id="ProtNLM"/>
    </source>
</evidence>
<evidence type="ECO:0000313" key="1">
    <source>
        <dbReference type="EMBL" id="MEC0244156.1"/>
    </source>
</evidence>
<accession>A0ABU6GWS4</accession>
<sequence length="233" mass="27457">MNLIEVVIEKRNIIMDMFTVRHGVVKLMLFGSVLDRKEHEQSVIKFLAVYDPNVKDDPFANYKLENELSLVFNRKVLVVDNRRISEEERPQIDIDPVDIMLLDSTANYKTTPKSSRVYFYMLNKLFRDYDYDIDATSSANAFYASLADGISRWFSKLLRAQDNDLKVYEGFDFTEVLFICDNIERVLLHDLLKEKDRKRLLNDYIHRLKGQLPAIKEYVAARHSQFSELRTKE</sequence>
<dbReference type="Gene3D" id="3.30.460.10">
    <property type="entry name" value="Beta Polymerase, domain 2"/>
    <property type="match status" value="1"/>
</dbReference>
<evidence type="ECO:0000313" key="2">
    <source>
        <dbReference type="Proteomes" id="UP001344632"/>
    </source>
</evidence>
<dbReference type="RefSeq" id="WP_326091790.1">
    <property type="nucleotide sequence ID" value="NZ_JARLKZ010000034.1"/>
</dbReference>
<dbReference type="InterPro" id="IPR043519">
    <property type="entry name" value="NT_sf"/>
</dbReference>
<gene>
    <name evidence="1" type="ORF">P4H66_30545</name>
</gene>
<organism evidence="1 2">
    <name type="scientific">Paenibacillus dokdonensis</name>
    <dbReference type="NCBI Taxonomy" id="2567944"/>
    <lineage>
        <taxon>Bacteria</taxon>
        <taxon>Bacillati</taxon>
        <taxon>Bacillota</taxon>
        <taxon>Bacilli</taxon>
        <taxon>Bacillales</taxon>
        <taxon>Paenibacillaceae</taxon>
        <taxon>Paenibacillus</taxon>
    </lineage>
</organism>
<keyword evidence="2" id="KW-1185">Reference proteome</keyword>
<name>A0ABU6GWS4_9BACL</name>
<proteinExistence type="predicted"/>